<dbReference type="PANTHER" id="PTHR21096">
    <property type="entry name" value="PROTEIN FAM136A"/>
    <property type="match status" value="1"/>
</dbReference>
<proteinExistence type="inferred from homology"/>
<dbReference type="KEGG" id="apln:108739407"/>
<dbReference type="GeneID" id="108739407"/>
<dbReference type="RefSeq" id="XP_025833466.1">
    <property type="nucleotide sequence ID" value="XM_025977681.1"/>
</dbReference>
<gene>
    <name evidence="3 4" type="primary">LOC108739407</name>
</gene>
<dbReference type="Proteomes" id="UP000192223">
    <property type="component" value="Unplaced"/>
</dbReference>
<dbReference type="AlphaFoldDB" id="A0A1W4X7J8"/>
<dbReference type="OrthoDB" id="9975421at2759"/>
<dbReference type="PANTHER" id="PTHR21096:SF0">
    <property type="entry name" value="PROTEIN FAM136A"/>
    <property type="match status" value="1"/>
</dbReference>
<reference evidence="3 4" key="1">
    <citation type="submission" date="2025-04" db="UniProtKB">
        <authorList>
            <consortium name="RefSeq"/>
        </authorList>
    </citation>
    <scope>IDENTIFICATION</scope>
    <source>
        <tissue evidence="3 4">Entire body</tissue>
    </source>
</reference>
<dbReference type="Pfam" id="PF05811">
    <property type="entry name" value="DUF842"/>
    <property type="match status" value="1"/>
</dbReference>
<protein>
    <submittedName>
        <fullName evidence="3 4">Protein FAM136A</fullName>
    </submittedName>
</protein>
<dbReference type="RefSeq" id="XP_018328812.1">
    <property type="nucleotide sequence ID" value="XM_018473310.2"/>
</dbReference>
<evidence type="ECO:0000256" key="1">
    <source>
        <dbReference type="ARBA" id="ARBA00009952"/>
    </source>
</evidence>
<dbReference type="GO" id="GO:0005737">
    <property type="term" value="C:cytoplasm"/>
    <property type="evidence" value="ECO:0007669"/>
    <property type="project" value="TreeGrafter"/>
</dbReference>
<evidence type="ECO:0000313" key="2">
    <source>
        <dbReference type="Proteomes" id="UP000192223"/>
    </source>
</evidence>
<dbReference type="InterPro" id="IPR008560">
    <property type="entry name" value="DUF842_euk"/>
</dbReference>
<evidence type="ECO:0000313" key="3">
    <source>
        <dbReference type="RefSeq" id="XP_018328812.1"/>
    </source>
</evidence>
<organism evidence="2 3">
    <name type="scientific">Agrilus planipennis</name>
    <name type="common">Emerald ash borer</name>
    <name type="synonym">Agrilus marcopoli</name>
    <dbReference type="NCBI Taxonomy" id="224129"/>
    <lineage>
        <taxon>Eukaryota</taxon>
        <taxon>Metazoa</taxon>
        <taxon>Ecdysozoa</taxon>
        <taxon>Arthropoda</taxon>
        <taxon>Hexapoda</taxon>
        <taxon>Insecta</taxon>
        <taxon>Pterygota</taxon>
        <taxon>Neoptera</taxon>
        <taxon>Endopterygota</taxon>
        <taxon>Coleoptera</taxon>
        <taxon>Polyphaga</taxon>
        <taxon>Elateriformia</taxon>
        <taxon>Buprestoidea</taxon>
        <taxon>Buprestidae</taxon>
        <taxon>Agrilinae</taxon>
        <taxon>Agrilus</taxon>
    </lineage>
</organism>
<comment type="similarity">
    <text evidence="1">Belongs to the FAM136 family.</text>
</comment>
<name>A0A1W4X7J8_AGRPL</name>
<keyword evidence="2" id="KW-1185">Reference proteome</keyword>
<evidence type="ECO:0000313" key="4">
    <source>
        <dbReference type="RefSeq" id="XP_025833466.1"/>
    </source>
</evidence>
<sequence>MVEQQRQRVEQEMSNLVNEIDRDYLRKMQADMHRCAIKCCENDSYSVEKVQRCVETCSLPLQNAQNYVQKELEQLQSRLQRCVMDCNDEIKDKMGPNPSDSEIEKFTNMFEKCAVKCVDKHLNIIPQTTKAIKTVLTKGMEKRS</sequence>
<accession>A0A1W4X7J8</accession>